<evidence type="ECO:0000256" key="13">
    <source>
        <dbReference type="ARBA" id="ARBA00047761"/>
    </source>
</evidence>
<dbReference type="InterPro" id="IPR011990">
    <property type="entry name" value="TPR-like_helical_dom_sf"/>
</dbReference>
<sequence>MGASTENGGSSASANSKLAEADQLKQEANTAFKEKHWAKAVAGYTRALEANPDSAILYANRAAAHIRLENFGSAIEDGTKAVELDPNYIKGYFRRADANFAFGKAHLALADFRRAAKASPRDPDLRKKLAACEKEVKRLKFEEALAAPEAEYVPAWQQVDLASMTIEDNYKGPSMEGSATDGYTLTLEFIMAMIESFRKQQKIHRRFAFQIVMEAQSALQALPTLVDIPIEDDAHFTVCGDIHGQFYDLLNIFEMNGFPSESNPYLFNGDFVDRGSFSVEVILTLFAFKLLYPDSLHLARGNHESKSMNLIYGFDGEVKAKYTDTMVDLFRETFCWLPLAHVLNKRVFVVHGGLFARDGVKLEDLRKVDRFREPPEEGLMCEALWSDPQPSDGRAPSKRGIGVAFGPDVTRDFLTTNSLDLVVRSHEVKDEGYAIDHNGYCITVFSAPNYVDQMGNKGAFIRFTGKDMTPQFTTYDAVPHPEIRPMAYANPFLGSMLGM</sequence>
<dbReference type="GO" id="GO:0046872">
    <property type="term" value="F:metal ion binding"/>
    <property type="evidence" value="ECO:0007669"/>
    <property type="project" value="UniProtKB-KW"/>
</dbReference>
<evidence type="ECO:0000256" key="1">
    <source>
        <dbReference type="ARBA" id="ARBA00001936"/>
    </source>
</evidence>
<dbReference type="PROSITE" id="PS50005">
    <property type="entry name" value="TPR"/>
    <property type="match status" value="1"/>
</dbReference>
<evidence type="ECO:0000256" key="8">
    <source>
        <dbReference type="ARBA" id="ARBA00022737"/>
    </source>
</evidence>
<dbReference type="Pfam" id="PF00149">
    <property type="entry name" value="Metallophos"/>
    <property type="match status" value="1"/>
</dbReference>
<accession>A0AAW1PIY0</accession>
<dbReference type="GO" id="GO:0005737">
    <property type="term" value="C:cytoplasm"/>
    <property type="evidence" value="ECO:0007669"/>
    <property type="project" value="UniProtKB-SubCell"/>
</dbReference>
<evidence type="ECO:0000256" key="12">
    <source>
        <dbReference type="ARBA" id="ARBA00023211"/>
    </source>
</evidence>
<dbReference type="Pfam" id="PF08321">
    <property type="entry name" value="PPP5"/>
    <property type="match status" value="1"/>
</dbReference>
<evidence type="ECO:0000259" key="18">
    <source>
        <dbReference type="SMART" id="SM00156"/>
    </source>
</evidence>
<feature type="compositionally biased region" description="Polar residues" evidence="17">
    <location>
        <begin position="1"/>
        <end position="16"/>
    </location>
</feature>
<dbReference type="InterPro" id="IPR006186">
    <property type="entry name" value="Ser/Thr-sp_prot-phosphatase"/>
</dbReference>
<evidence type="ECO:0000256" key="14">
    <source>
        <dbReference type="ARBA" id="ARBA00048336"/>
    </source>
</evidence>
<keyword evidence="6" id="KW-0963">Cytoplasm</keyword>
<comment type="subcellular location">
    <subcellularLocation>
        <location evidence="2">Cytoplasm</location>
    </subcellularLocation>
</comment>
<dbReference type="SUPFAM" id="SSF56300">
    <property type="entry name" value="Metallo-dependent phosphatases"/>
    <property type="match status" value="1"/>
</dbReference>
<gene>
    <name evidence="19" type="ORF">WJX73_003393</name>
</gene>
<keyword evidence="11" id="KW-0904">Protein phosphatase</keyword>
<feature type="active site" description="Proton donor/acceptor" evidence="15">
    <location>
        <position position="303"/>
    </location>
</feature>
<dbReference type="InterPro" id="IPR004843">
    <property type="entry name" value="Calcineurin-like_PHP"/>
</dbReference>
<dbReference type="CDD" id="cd07417">
    <property type="entry name" value="MPP_PP5_C"/>
    <property type="match status" value="1"/>
</dbReference>
<dbReference type="Proteomes" id="UP001465755">
    <property type="component" value="Unassembled WGS sequence"/>
</dbReference>
<evidence type="ECO:0000256" key="16">
    <source>
        <dbReference type="PROSITE-ProRule" id="PRU00339"/>
    </source>
</evidence>
<evidence type="ECO:0000256" key="3">
    <source>
        <dbReference type="ARBA" id="ARBA00008786"/>
    </source>
</evidence>
<dbReference type="PANTHER" id="PTHR45668">
    <property type="entry name" value="SERINE/THREONINE-PROTEIN PHOSPHATASE 5-RELATED"/>
    <property type="match status" value="1"/>
</dbReference>
<keyword evidence="9" id="KW-0378">Hydrolase</keyword>
<keyword evidence="10 16" id="KW-0802">TPR repeat</keyword>
<evidence type="ECO:0000256" key="5">
    <source>
        <dbReference type="ARBA" id="ARBA00020001"/>
    </source>
</evidence>
<dbReference type="SUPFAM" id="SSF48452">
    <property type="entry name" value="TPR-like"/>
    <property type="match status" value="1"/>
</dbReference>
<dbReference type="PANTHER" id="PTHR45668:SF5">
    <property type="entry name" value="SERINE_THREONINE-PROTEIN PHOSPHATASE 5"/>
    <property type="match status" value="1"/>
</dbReference>
<protein>
    <recommendedName>
        <fullName evidence="5">Serine/threonine-protein phosphatase 5</fullName>
        <ecNumber evidence="4">3.1.3.16</ecNumber>
    </recommendedName>
</protein>
<keyword evidence="8" id="KW-0677">Repeat</keyword>
<evidence type="ECO:0000256" key="15">
    <source>
        <dbReference type="PIRSR" id="PIRSR033096-1"/>
    </source>
</evidence>
<evidence type="ECO:0000256" key="4">
    <source>
        <dbReference type="ARBA" id="ARBA00013081"/>
    </source>
</evidence>
<comment type="catalytic activity">
    <reaction evidence="13">
        <text>O-phospho-L-seryl-[protein] + H2O = L-seryl-[protein] + phosphate</text>
        <dbReference type="Rhea" id="RHEA:20629"/>
        <dbReference type="Rhea" id="RHEA-COMP:9863"/>
        <dbReference type="Rhea" id="RHEA-COMP:11604"/>
        <dbReference type="ChEBI" id="CHEBI:15377"/>
        <dbReference type="ChEBI" id="CHEBI:29999"/>
        <dbReference type="ChEBI" id="CHEBI:43474"/>
        <dbReference type="ChEBI" id="CHEBI:83421"/>
        <dbReference type="EC" id="3.1.3.16"/>
    </reaction>
</comment>
<evidence type="ECO:0000256" key="2">
    <source>
        <dbReference type="ARBA" id="ARBA00004496"/>
    </source>
</evidence>
<dbReference type="EC" id="3.1.3.16" evidence="4"/>
<evidence type="ECO:0000256" key="17">
    <source>
        <dbReference type="SAM" id="MobiDB-lite"/>
    </source>
</evidence>
<keyword evidence="12" id="KW-0464">Manganese</keyword>
<dbReference type="FunFam" id="3.60.21.10:FF:000021">
    <property type="entry name" value="Serine/threonine-protein phosphatase 5"/>
    <property type="match status" value="1"/>
</dbReference>
<feature type="repeat" description="TPR" evidence="16">
    <location>
        <begin position="55"/>
        <end position="88"/>
    </location>
</feature>
<evidence type="ECO:0000256" key="9">
    <source>
        <dbReference type="ARBA" id="ARBA00022801"/>
    </source>
</evidence>
<feature type="region of interest" description="Disordered" evidence="17">
    <location>
        <begin position="1"/>
        <end position="20"/>
    </location>
</feature>
<proteinExistence type="inferred from homology"/>
<evidence type="ECO:0000313" key="19">
    <source>
        <dbReference type="EMBL" id="KAK9809755.1"/>
    </source>
</evidence>
<evidence type="ECO:0000313" key="20">
    <source>
        <dbReference type="Proteomes" id="UP001465755"/>
    </source>
</evidence>
<evidence type="ECO:0000256" key="7">
    <source>
        <dbReference type="ARBA" id="ARBA00022723"/>
    </source>
</evidence>
<dbReference type="InterPro" id="IPR029052">
    <property type="entry name" value="Metallo-depent_PP-like"/>
</dbReference>
<feature type="domain" description="Serine/threonine specific protein phosphatases" evidence="18">
    <location>
        <begin position="203"/>
        <end position="479"/>
    </location>
</feature>
<comment type="similarity">
    <text evidence="3">Belongs to the PPP phosphatase family. PP-5 (PP-T) subfamily.</text>
</comment>
<organism evidence="19 20">
    <name type="scientific">Symbiochloris irregularis</name>
    <dbReference type="NCBI Taxonomy" id="706552"/>
    <lineage>
        <taxon>Eukaryota</taxon>
        <taxon>Viridiplantae</taxon>
        <taxon>Chlorophyta</taxon>
        <taxon>core chlorophytes</taxon>
        <taxon>Trebouxiophyceae</taxon>
        <taxon>Trebouxiales</taxon>
        <taxon>Trebouxiaceae</taxon>
        <taxon>Symbiochloris</taxon>
    </lineage>
</organism>
<dbReference type="SMART" id="SM00028">
    <property type="entry name" value="TPR"/>
    <property type="match status" value="3"/>
</dbReference>
<dbReference type="Pfam" id="PF13181">
    <property type="entry name" value="TPR_8"/>
    <property type="match status" value="1"/>
</dbReference>
<dbReference type="EMBL" id="JALJOQ010000016">
    <property type="protein sequence ID" value="KAK9809755.1"/>
    <property type="molecule type" value="Genomic_DNA"/>
</dbReference>
<evidence type="ECO:0000256" key="10">
    <source>
        <dbReference type="ARBA" id="ARBA00022803"/>
    </source>
</evidence>
<comment type="caution">
    <text evidence="19">The sequence shown here is derived from an EMBL/GenBank/DDBJ whole genome shotgun (WGS) entry which is preliminary data.</text>
</comment>
<dbReference type="Gene3D" id="1.25.40.10">
    <property type="entry name" value="Tetratricopeptide repeat domain"/>
    <property type="match status" value="1"/>
</dbReference>
<dbReference type="SMART" id="SM00156">
    <property type="entry name" value="PP2Ac"/>
    <property type="match status" value="1"/>
</dbReference>
<dbReference type="PIRSF" id="PIRSF033096">
    <property type="entry name" value="PPPtase_5"/>
    <property type="match status" value="1"/>
</dbReference>
<dbReference type="InterPro" id="IPR041753">
    <property type="entry name" value="PP5_C"/>
</dbReference>
<name>A0AAW1PIY0_9CHLO</name>
<reference evidence="19 20" key="1">
    <citation type="journal article" date="2024" name="Nat. Commun.">
        <title>Phylogenomics reveals the evolutionary origins of lichenization in chlorophyte algae.</title>
        <authorList>
            <person name="Puginier C."/>
            <person name="Libourel C."/>
            <person name="Otte J."/>
            <person name="Skaloud P."/>
            <person name="Haon M."/>
            <person name="Grisel S."/>
            <person name="Petersen M."/>
            <person name="Berrin J.G."/>
            <person name="Delaux P.M."/>
            <person name="Dal Grande F."/>
            <person name="Keller J."/>
        </authorList>
    </citation>
    <scope>NUCLEOTIDE SEQUENCE [LARGE SCALE GENOMIC DNA]</scope>
    <source>
        <strain evidence="19 20">SAG 2036</strain>
    </source>
</reference>
<dbReference type="AlphaFoldDB" id="A0AAW1PIY0"/>
<keyword evidence="7" id="KW-0479">Metal-binding</keyword>
<dbReference type="InterPro" id="IPR051134">
    <property type="entry name" value="PPP_phosphatase"/>
</dbReference>
<comment type="catalytic activity">
    <reaction evidence="14">
        <text>O-phospho-L-threonyl-[protein] + H2O = L-threonyl-[protein] + phosphate</text>
        <dbReference type="Rhea" id="RHEA:47004"/>
        <dbReference type="Rhea" id="RHEA-COMP:11060"/>
        <dbReference type="Rhea" id="RHEA-COMP:11605"/>
        <dbReference type="ChEBI" id="CHEBI:15377"/>
        <dbReference type="ChEBI" id="CHEBI:30013"/>
        <dbReference type="ChEBI" id="CHEBI:43474"/>
        <dbReference type="ChEBI" id="CHEBI:61977"/>
        <dbReference type="EC" id="3.1.3.16"/>
    </reaction>
</comment>
<comment type="cofactor">
    <cofactor evidence="1">
        <name>Mn(2+)</name>
        <dbReference type="ChEBI" id="CHEBI:29035"/>
    </cofactor>
</comment>
<dbReference type="PRINTS" id="PR00114">
    <property type="entry name" value="STPHPHTASE"/>
</dbReference>
<evidence type="ECO:0000256" key="6">
    <source>
        <dbReference type="ARBA" id="ARBA00022490"/>
    </source>
</evidence>
<evidence type="ECO:0000256" key="11">
    <source>
        <dbReference type="ARBA" id="ARBA00022912"/>
    </source>
</evidence>
<dbReference type="GO" id="GO:0004722">
    <property type="term" value="F:protein serine/threonine phosphatase activity"/>
    <property type="evidence" value="ECO:0007669"/>
    <property type="project" value="UniProtKB-EC"/>
</dbReference>
<dbReference type="InterPro" id="IPR013235">
    <property type="entry name" value="PPP_dom"/>
</dbReference>
<keyword evidence="20" id="KW-1185">Reference proteome</keyword>
<dbReference type="Gene3D" id="3.60.21.10">
    <property type="match status" value="1"/>
</dbReference>
<dbReference type="InterPro" id="IPR019734">
    <property type="entry name" value="TPR_rpt"/>
</dbReference>